<dbReference type="InterPro" id="IPR017441">
    <property type="entry name" value="Protein_kinase_ATP_BS"/>
</dbReference>
<dbReference type="GO" id="GO:0000045">
    <property type="term" value="P:autophagosome assembly"/>
    <property type="evidence" value="ECO:0007669"/>
    <property type="project" value="TreeGrafter"/>
</dbReference>
<dbReference type="GO" id="GO:0004674">
    <property type="term" value="F:protein serine/threonine kinase activity"/>
    <property type="evidence" value="ECO:0007669"/>
    <property type="project" value="UniProtKB-KW"/>
</dbReference>
<comment type="catalytic activity">
    <reaction evidence="14">
        <text>L-seryl-[protein] + ATP = O-phospho-L-seryl-[protein] + ADP + H(+)</text>
        <dbReference type="Rhea" id="RHEA:17989"/>
        <dbReference type="Rhea" id="RHEA-COMP:9863"/>
        <dbReference type="Rhea" id="RHEA-COMP:11604"/>
        <dbReference type="ChEBI" id="CHEBI:15378"/>
        <dbReference type="ChEBI" id="CHEBI:29999"/>
        <dbReference type="ChEBI" id="CHEBI:30616"/>
        <dbReference type="ChEBI" id="CHEBI:83421"/>
        <dbReference type="ChEBI" id="CHEBI:456216"/>
        <dbReference type="EC" id="2.7.11.1"/>
    </reaction>
</comment>
<evidence type="ECO:0000256" key="6">
    <source>
        <dbReference type="ARBA" id="ARBA00022679"/>
    </source>
</evidence>
<dbReference type="EC" id="2.7.11.1" evidence="2"/>
<evidence type="ECO:0000256" key="1">
    <source>
        <dbReference type="ARBA" id="ARBA00004496"/>
    </source>
</evidence>
<dbReference type="GO" id="GO:0034045">
    <property type="term" value="C:phagophore assembly site membrane"/>
    <property type="evidence" value="ECO:0007669"/>
    <property type="project" value="TreeGrafter"/>
</dbReference>
<comment type="catalytic activity">
    <reaction evidence="13">
        <text>L-threonyl-[protein] + ATP = O-phospho-L-threonyl-[protein] + ADP + H(+)</text>
        <dbReference type="Rhea" id="RHEA:46608"/>
        <dbReference type="Rhea" id="RHEA-COMP:11060"/>
        <dbReference type="Rhea" id="RHEA-COMP:11605"/>
        <dbReference type="ChEBI" id="CHEBI:15378"/>
        <dbReference type="ChEBI" id="CHEBI:30013"/>
        <dbReference type="ChEBI" id="CHEBI:30616"/>
        <dbReference type="ChEBI" id="CHEBI:61977"/>
        <dbReference type="ChEBI" id="CHEBI:456216"/>
        <dbReference type="EC" id="2.7.11.1"/>
    </reaction>
</comment>
<evidence type="ECO:0000256" key="3">
    <source>
        <dbReference type="ARBA" id="ARBA00021644"/>
    </source>
</evidence>
<dbReference type="HOGENOM" id="CLU_000288_63_58_1"/>
<dbReference type="GO" id="GO:0010506">
    <property type="term" value="P:regulation of autophagy"/>
    <property type="evidence" value="ECO:0007669"/>
    <property type="project" value="InterPro"/>
</dbReference>
<organism evidence="15">
    <name type="scientific">Magallana gigas</name>
    <name type="common">Pacific oyster</name>
    <name type="synonym">Crassostrea gigas</name>
    <dbReference type="NCBI Taxonomy" id="29159"/>
    <lineage>
        <taxon>Eukaryota</taxon>
        <taxon>Metazoa</taxon>
        <taxon>Spiralia</taxon>
        <taxon>Lophotrochozoa</taxon>
        <taxon>Mollusca</taxon>
        <taxon>Bivalvia</taxon>
        <taxon>Autobranchia</taxon>
        <taxon>Pteriomorphia</taxon>
        <taxon>Ostreida</taxon>
        <taxon>Ostreoidea</taxon>
        <taxon>Ostreidae</taxon>
        <taxon>Magallana</taxon>
    </lineage>
</organism>
<evidence type="ECO:0000313" key="15">
    <source>
        <dbReference type="EMBL" id="EKC30832.1"/>
    </source>
</evidence>
<dbReference type="GO" id="GO:0042594">
    <property type="term" value="P:response to starvation"/>
    <property type="evidence" value="ECO:0007669"/>
    <property type="project" value="TreeGrafter"/>
</dbReference>
<dbReference type="SUPFAM" id="SSF116846">
    <property type="entry name" value="MIT domain"/>
    <property type="match status" value="2"/>
</dbReference>
<dbReference type="Gene3D" id="1.10.510.10">
    <property type="entry name" value="Transferase(Phosphotransferase) domain 1"/>
    <property type="match status" value="1"/>
</dbReference>
<name>K1Q313_MAGGI</name>
<dbReference type="GO" id="GO:0061709">
    <property type="term" value="P:reticulophagy"/>
    <property type="evidence" value="ECO:0007669"/>
    <property type="project" value="TreeGrafter"/>
</dbReference>
<dbReference type="FunCoup" id="K1Q313">
    <property type="interactions" value="1215"/>
</dbReference>
<keyword evidence="4" id="KW-0963">Cytoplasm</keyword>
<keyword evidence="8" id="KW-0547">Nucleotide-binding</keyword>
<dbReference type="AlphaFoldDB" id="K1Q313"/>
<sequence length="504" mass="58101">MSRPTSGRPSTAKSVAVIVPKLSGFVFTEKLGSGTYAVVYKAYRKSGSRQVVAIKCVLKSSLNKASTENLLTEIELLKKLNHENIVRLEDFQWDDQYIYLIMEYCSGGDLSNFIRSKRTLPENILKRFLQQIAKAMRYLREFNIAHMDLKPQNILLTSEYNPTLKIADFGFSKHLFKGDELHAMRGSPLYMAPEIICKGTYDSRVDLWSIGVIIYECLFGRAPFASRTFKELENKIWDSKPVEAMILNLQIPYGVNVSENCRDLILRLLRRDPDERITFDEFFNHPFVDLEHCASNESLSKAVNIVANAVKKDQNGEYKEAIKLYCDSLGHFMPAIHYEKDERKKEAIRAKVKDYMNRAEELKKLMKPKRPPPPVNGVKRTISEDPMEELTELCKDNEELTAAVTLIRAADTENSQEDYEQALKHYELALSTFIKFLKEEKPGHRKDLIGKLSRSWMDEAEKIKMFLDVQNLQTEDTSAKEEENEKKYLYTVREAVGDKTISER</sequence>
<keyword evidence="6" id="KW-0808">Transferase</keyword>
<dbReference type="GO" id="GO:0034727">
    <property type="term" value="P:piecemeal microautophagy of the nucleus"/>
    <property type="evidence" value="ECO:0007669"/>
    <property type="project" value="TreeGrafter"/>
</dbReference>
<dbReference type="Gene3D" id="1.20.58.80">
    <property type="entry name" value="Phosphotransferase system, lactose/cellobiose-type IIA subunit"/>
    <property type="match status" value="2"/>
</dbReference>
<evidence type="ECO:0000256" key="2">
    <source>
        <dbReference type="ARBA" id="ARBA00012513"/>
    </source>
</evidence>
<dbReference type="PANTHER" id="PTHR24348:SF65">
    <property type="entry name" value="SERINE_THREONINE-PROTEIN KINASE ULK3"/>
    <property type="match status" value="1"/>
</dbReference>
<dbReference type="PANTHER" id="PTHR24348">
    <property type="entry name" value="SERINE/THREONINE-PROTEIN KINASE UNC-51-RELATED"/>
    <property type="match status" value="1"/>
</dbReference>
<dbReference type="GO" id="GO:0005524">
    <property type="term" value="F:ATP binding"/>
    <property type="evidence" value="ECO:0007669"/>
    <property type="project" value="UniProtKB-UniRule"/>
</dbReference>
<dbReference type="SUPFAM" id="SSF56112">
    <property type="entry name" value="Protein kinase-like (PK-like)"/>
    <property type="match status" value="1"/>
</dbReference>
<evidence type="ECO:0000256" key="14">
    <source>
        <dbReference type="ARBA" id="ARBA00048679"/>
    </source>
</evidence>
<accession>K1Q313</accession>
<dbReference type="Gene3D" id="3.30.200.20">
    <property type="entry name" value="Phosphorylase Kinase, domain 1"/>
    <property type="match status" value="1"/>
</dbReference>
<dbReference type="GO" id="GO:0005776">
    <property type="term" value="C:autophagosome"/>
    <property type="evidence" value="ECO:0007669"/>
    <property type="project" value="TreeGrafter"/>
</dbReference>
<evidence type="ECO:0000256" key="7">
    <source>
        <dbReference type="ARBA" id="ARBA00022737"/>
    </source>
</evidence>
<evidence type="ECO:0000256" key="11">
    <source>
        <dbReference type="ARBA" id="ARBA00023006"/>
    </source>
</evidence>
<keyword evidence="9 15" id="KW-0418">Kinase</keyword>
<dbReference type="GO" id="GO:0000422">
    <property type="term" value="P:autophagy of mitochondrion"/>
    <property type="evidence" value="ECO:0007669"/>
    <property type="project" value="TreeGrafter"/>
</dbReference>
<dbReference type="InterPro" id="IPR007330">
    <property type="entry name" value="MIT_dom"/>
</dbReference>
<reference evidence="15" key="1">
    <citation type="journal article" date="2012" name="Nature">
        <title>The oyster genome reveals stress adaptation and complexity of shell formation.</title>
        <authorList>
            <person name="Zhang G."/>
            <person name="Fang X."/>
            <person name="Guo X."/>
            <person name="Li L."/>
            <person name="Luo R."/>
            <person name="Xu F."/>
            <person name="Yang P."/>
            <person name="Zhang L."/>
            <person name="Wang X."/>
            <person name="Qi H."/>
            <person name="Xiong Z."/>
            <person name="Que H."/>
            <person name="Xie Y."/>
            <person name="Holland P.W."/>
            <person name="Paps J."/>
            <person name="Zhu Y."/>
            <person name="Wu F."/>
            <person name="Chen Y."/>
            <person name="Wang J."/>
            <person name="Peng C."/>
            <person name="Meng J."/>
            <person name="Yang L."/>
            <person name="Liu J."/>
            <person name="Wen B."/>
            <person name="Zhang N."/>
            <person name="Huang Z."/>
            <person name="Zhu Q."/>
            <person name="Feng Y."/>
            <person name="Mount A."/>
            <person name="Hedgecock D."/>
            <person name="Xu Z."/>
            <person name="Liu Y."/>
            <person name="Domazet-Loso T."/>
            <person name="Du Y."/>
            <person name="Sun X."/>
            <person name="Zhang S."/>
            <person name="Liu B."/>
            <person name="Cheng P."/>
            <person name="Jiang X."/>
            <person name="Li J."/>
            <person name="Fan D."/>
            <person name="Wang W."/>
            <person name="Fu W."/>
            <person name="Wang T."/>
            <person name="Wang B."/>
            <person name="Zhang J."/>
            <person name="Peng Z."/>
            <person name="Li Y."/>
            <person name="Li N."/>
            <person name="Wang J."/>
            <person name="Chen M."/>
            <person name="He Y."/>
            <person name="Tan F."/>
            <person name="Song X."/>
            <person name="Zheng Q."/>
            <person name="Huang R."/>
            <person name="Yang H."/>
            <person name="Du X."/>
            <person name="Chen L."/>
            <person name="Yang M."/>
            <person name="Gaffney P.M."/>
            <person name="Wang S."/>
            <person name="Luo L."/>
            <person name="She Z."/>
            <person name="Ming Y."/>
            <person name="Huang W."/>
            <person name="Zhang S."/>
            <person name="Huang B."/>
            <person name="Zhang Y."/>
            <person name="Qu T."/>
            <person name="Ni P."/>
            <person name="Miao G."/>
            <person name="Wang J."/>
            <person name="Wang Q."/>
            <person name="Steinberg C.E."/>
            <person name="Wang H."/>
            <person name="Li N."/>
            <person name="Qian L."/>
            <person name="Zhang G."/>
            <person name="Li Y."/>
            <person name="Yang H."/>
            <person name="Liu X."/>
            <person name="Wang J."/>
            <person name="Yin Y."/>
            <person name="Wang J."/>
        </authorList>
    </citation>
    <scope>NUCLEOTIDE SEQUENCE [LARGE SCALE GENOMIC DNA]</scope>
    <source>
        <strain evidence="15">05x7-T-G4-1.051#20</strain>
    </source>
</reference>
<dbReference type="InterPro" id="IPR036181">
    <property type="entry name" value="MIT_dom_sf"/>
</dbReference>
<evidence type="ECO:0000256" key="5">
    <source>
        <dbReference type="ARBA" id="ARBA00022527"/>
    </source>
</evidence>
<keyword evidence="7" id="KW-0677">Repeat</keyword>
<dbReference type="SMART" id="SM00745">
    <property type="entry name" value="MIT"/>
    <property type="match status" value="2"/>
</dbReference>
<evidence type="ECO:0000256" key="13">
    <source>
        <dbReference type="ARBA" id="ARBA00047899"/>
    </source>
</evidence>
<protein>
    <recommendedName>
        <fullName evidence="3">Serine/threonine-protein kinase ULK3</fullName>
        <ecNumber evidence="2">2.7.11.1</ecNumber>
    </recommendedName>
    <alternativeName>
        <fullName evidence="12">Unc-51-like kinase 3</fullName>
    </alternativeName>
</protein>
<dbReference type="Pfam" id="PF00069">
    <property type="entry name" value="Pkinase"/>
    <property type="match status" value="1"/>
</dbReference>
<dbReference type="InParanoid" id="K1Q313"/>
<dbReference type="FunFam" id="3.30.200.20:FF:000042">
    <property type="entry name" value="Aurora kinase A"/>
    <property type="match status" value="1"/>
</dbReference>
<comment type="subcellular location">
    <subcellularLocation>
        <location evidence="1">Cytoplasm</location>
    </subcellularLocation>
</comment>
<evidence type="ECO:0000256" key="8">
    <source>
        <dbReference type="ARBA" id="ARBA00022741"/>
    </source>
</evidence>
<evidence type="ECO:0000256" key="4">
    <source>
        <dbReference type="ARBA" id="ARBA00022490"/>
    </source>
</evidence>
<proteinExistence type="predicted"/>
<evidence type="ECO:0000256" key="12">
    <source>
        <dbReference type="ARBA" id="ARBA00032242"/>
    </source>
</evidence>
<gene>
    <name evidence="15" type="ORF">CGI_10009716</name>
</gene>
<dbReference type="FunFam" id="1.10.510.10:FF:000571">
    <property type="entry name" value="Maternal embryonic leucine zipper kinase"/>
    <property type="match status" value="1"/>
</dbReference>
<dbReference type="InterPro" id="IPR045269">
    <property type="entry name" value="Atg1-like"/>
</dbReference>
<dbReference type="PROSITE" id="PS50011">
    <property type="entry name" value="PROTEIN_KINASE_DOM"/>
    <property type="match status" value="1"/>
</dbReference>
<dbReference type="Pfam" id="PF04212">
    <property type="entry name" value="MIT"/>
    <property type="match status" value="2"/>
</dbReference>
<dbReference type="InterPro" id="IPR011009">
    <property type="entry name" value="Kinase-like_dom_sf"/>
</dbReference>
<keyword evidence="10" id="KW-0067">ATP-binding</keyword>
<dbReference type="PROSITE" id="PS00107">
    <property type="entry name" value="PROTEIN_KINASE_ATP"/>
    <property type="match status" value="1"/>
</dbReference>
<dbReference type="InterPro" id="IPR008271">
    <property type="entry name" value="Ser/Thr_kinase_AS"/>
</dbReference>
<dbReference type="SMART" id="SM00220">
    <property type="entry name" value="S_TKc"/>
    <property type="match status" value="1"/>
</dbReference>
<dbReference type="InterPro" id="IPR000719">
    <property type="entry name" value="Prot_kinase_dom"/>
</dbReference>
<dbReference type="CDD" id="cd14121">
    <property type="entry name" value="STKc_ULK3"/>
    <property type="match status" value="1"/>
</dbReference>
<evidence type="ECO:0000256" key="9">
    <source>
        <dbReference type="ARBA" id="ARBA00022777"/>
    </source>
</evidence>
<dbReference type="GO" id="GO:0005829">
    <property type="term" value="C:cytosol"/>
    <property type="evidence" value="ECO:0007669"/>
    <property type="project" value="TreeGrafter"/>
</dbReference>
<dbReference type="EMBL" id="JH818778">
    <property type="protein sequence ID" value="EKC30832.1"/>
    <property type="molecule type" value="Genomic_DNA"/>
</dbReference>
<keyword evidence="5" id="KW-0723">Serine/threonine-protein kinase</keyword>
<keyword evidence="11" id="KW-0072">Autophagy</keyword>
<evidence type="ECO:0000256" key="10">
    <source>
        <dbReference type="ARBA" id="ARBA00022840"/>
    </source>
</evidence>
<dbReference type="PROSITE" id="PS00108">
    <property type="entry name" value="PROTEIN_KINASE_ST"/>
    <property type="match status" value="1"/>
</dbReference>
<dbReference type="FunFam" id="1.20.58.80:FF:000008">
    <property type="entry name" value="serine/threonine-protein kinase ULK3 isoform X1"/>
    <property type="match status" value="1"/>
</dbReference>